<dbReference type="Proteomes" id="UP000282140">
    <property type="component" value="Unassembled WGS sequence"/>
</dbReference>
<proteinExistence type="predicted"/>
<dbReference type="Gene3D" id="3.40.50.1820">
    <property type="entry name" value="alpha/beta hydrolase"/>
    <property type="match status" value="1"/>
</dbReference>
<protein>
    <submittedName>
        <fullName evidence="2">Lipase</fullName>
    </submittedName>
</protein>
<dbReference type="InterPro" id="IPR029058">
    <property type="entry name" value="AB_hydrolase_fold"/>
</dbReference>
<dbReference type="SUPFAM" id="SSF53474">
    <property type="entry name" value="alpha/beta-Hydrolases"/>
    <property type="match status" value="1"/>
</dbReference>
<gene>
    <name evidence="2" type="ORF">CS076_11725</name>
    <name evidence="3" type="ORF">CS078_01270</name>
</gene>
<evidence type="ECO:0000313" key="3">
    <source>
        <dbReference type="EMBL" id="RLU12361.1"/>
    </source>
</evidence>
<keyword evidence="4" id="KW-1185">Reference proteome</keyword>
<dbReference type="Proteomes" id="UP000282672">
    <property type="component" value="Unassembled WGS sequence"/>
</dbReference>
<evidence type="ECO:0000313" key="5">
    <source>
        <dbReference type="Proteomes" id="UP000282672"/>
    </source>
</evidence>
<dbReference type="CDD" id="cd00519">
    <property type="entry name" value="Lipase_3"/>
    <property type="match status" value="1"/>
</dbReference>
<dbReference type="AlphaFoldDB" id="A0A3L8CR79"/>
<dbReference type="GO" id="GO:0006629">
    <property type="term" value="P:lipid metabolic process"/>
    <property type="evidence" value="ECO:0007669"/>
    <property type="project" value="InterPro"/>
</dbReference>
<comment type="caution">
    <text evidence="2">The sequence shown here is derived from an EMBL/GenBank/DDBJ whole genome shotgun (WGS) entry which is preliminary data.</text>
</comment>
<dbReference type="InterPro" id="IPR002921">
    <property type="entry name" value="Fungal_lipase-type"/>
</dbReference>
<feature type="domain" description="Fungal lipase-type" evidence="1">
    <location>
        <begin position="357"/>
        <end position="485"/>
    </location>
</feature>
<dbReference type="PANTHER" id="PTHR45856:SF24">
    <property type="entry name" value="FUNGAL LIPASE-LIKE DOMAIN-CONTAINING PROTEIN"/>
    <property type="match status" value="1"/>
</dbReference>
<organism evidence="2 5">
    <name type="scientific">Pseudomonas prosekii</name>
    <dbReference type="NCBI Taxonomy" id="1148509"/>
    <lineage>
        <taxon>Bacteria</taxon>
        <taxon>Pseudomonadati</taxon>
        <taxon>Pseudomonadota</taxon>
        <taxon>Gammaproteobacteria</taxon>
        <taxon>Pseudomonadales</taxon>
        <taxon>Pseudomonadaceae</taxon>
        <taxon>Pseudomonas</taxon>
    </lineage>
</organism>
<sequence>MIPKLIPEQDTPFMGGDIHACPKRGHSTSFQLVDELGDGKPYAGLAFEITDYEDNVYTGRLDSTGSGKVDNHYRGALILTLSKPYQGGDEPYRDLRKRLHYPLPITELQVRAEKTRFFDKSGARTRNSHAKEPTDFYCQVEVSELVEQVAHLPPLSKRNFEPANHVLLMMRQQSTCARGESGTDMKTARRFGVGLLPNRHHVLEVRPLRSLRPVLSTANEFCALNLYQLALMSTLSYTPFGQDPDEQPVTSMKVAFPTKPTSGNWFGDALATGEEIWQVDAGQNTEKPFYPLYEDVPYSKRLEIIPFDPEYYPQVNDPGIEDRQENPANVHFLDDSKKKGGTDTQAFITHHDELFLIAIRGTNDHPWDLLRDIDAHQVPFIEGVGQAHRGFYQAAKVAYDFTTKYLDKFHSNQKLIITGHSLGGAIALLLAEMLRRRPGFSYDILLYTYGAPRAADQTFVDGASALTHHRMVNHNDPIPSVPGTQMDTKPAVMGAGLAVGFANAPLGVSVFFAGVSNLSGEAFAHHGELHHFMPVRFENGDQASILWQPGCESINQRACNELLQQKNGLPKHRAFEPSVYILNHLMVGGYIPSSWATLRRWQESHEYKRPIVTSREFKWVSDAIQSMINQLEKSSRETRPDAYRRAHQGAIDAIIAEKGNLQITRDRLATLRKVASSADVYGLLATNPQLLADTLNRWKENLANTAAEQLARTPPAVEDNEQVIAALTGGHAVGTPFHLDIDSIM</sequence>
<dbReference type="EMBL" id="PEGA01000010">
    <property type="protein sequence ID" value="RLU10752.1"/>
    <property type="molecule type" value="Genomic_DNA"/>
</dbReference>
<evidence type="ECO:0000313" key="2">
    <source>
        <dbReference type="EMBL" id="RLU10752.1"/>
    </source>
</evidence>
<dbReference type="Pfam" id="PF01764">
    <property type="entry name" value="Lipase_3"/>
    <property type="match status" value="1"/>
</dbReference>
<dbReference type="PANTHER" id="PTHR45856">
    <property type="entry name" value="ALPHA/BETA-HYDROLASES SUPERFAMILY PROTEIN"/>
    <property type="match status" value="1"/>
</dbReference>
<evidence type="ECO:0000313" key="4">
    <source>
        <dbReference type="Proteomes" id="UP000282140"/>
    </source>
</evidence>
<dbReference type="InterPro" id="IPR051218">
    <property type="entry name" value="Sec_MonoDiacylglyc_Lipase"/>
</dbReference>
<reference evidence="4 5" key="1">
    <citation type="journal article" date="2018" name="Front. Microbiol.">
        <title>Discovery of Phloeophagus Beetles as a Source of Pseudomonas Strains That Produce Potentially New Bioactive Substances and Description of Pseudomonas bohemica sp. nov.</title>
        <authorList>
            <person name="Saati-Santamaria Z."/>
            <person name="Lopez-Mondejar R."/>
            <person name="Jimenez-Gomez A."/>
            <person name="Diez-Mendez A."/>
            <person name="Vetrovsky T."/>
            <person name="Igual J.M."/>
            <person name="Velazquez E."/>
            <person name="Kolarik M."/>
            <person name="Rivas R."/>
            <person name="Garcia-Fraile P."/>
        </authorList>
    </citation>
    <scope>NUCLEOTIDE SEQUENCE [LARGE SCALE GENOMIC DNA]</scope>
    <source>
        <strain evidence="2 5">A2-NA12</strain>
        <strain evidence="3 4">A2-NA13</strain>
    </source>
</reference>
<dbReference type="RefSeq" id="WP_121732359.1">
    <property type="nucleotide sequence ID" value="NZ_PEGA01000010.1"/>
</dbReference>
<accession>A0A3L8CR79</accession>
<evidence type="ECO:0000259" key="1">
    <source>
        <dbReference type="Pfam" id="PF01764"/>
    </source>
</evidence>
<name>A0A3L8CR79_9PSED</name>
<dbReference type="EMBL" id="PEGB01000001">
    <property type="protein sequence ID" value="RLU12361.1"/>
    <property type="molecule type" value="Genomic_DNA"/>
</dbReference>